<keyword evidence="1" id="KW-0472">Membrane</keyword>
<feature type="transmembrane region" description="Helical" evidence="1">
    <location>
        <begin position="103"/>
        <end position="125"/>
    </location>
</feature>
<proteinExistence type="predicted"/>
<reference evidence="2 3" key="1">
    <citation type="submission" date="2019-04" db="EMBL/GenBank/DDBJ databases">
        <title>Genome sequence of strain 7209-2.</title>
        <authorList>
            <person name="Gao J."/>
            <person name="Sun J."/>
        </authorList>
    </citation>
    <scope>NUCLEOTIDE SEQUENCE [LARGE SCALE GENOMIC DNA]</scope>
    <source>
        <strain evidence="2 3">7209-2</strain>
    </source>
</reference>
<feature type="transmembrane region" description="Helical" evidence="1">
    <location>
        <begin position="12"/>
        <end position="31"/>
    </location>
</feature>
<evidence type="ECO:0000313" key="3">
    <source>
        <dbReference type="Proteomes" id="UP000309667"/>
    </source>
</evidence>
<evidence type="ECO:0000313" key="2">
    <source>
        <dbReference type="EMBL" id="THV16717.1"/>
    </source>
</evidence>
<accession>A0ABY2QYZ4</accession>
<feature type="transmembrane region" description="Helical" evidence="1">
    <location>
        <begin position="43"/>
        <end position="64"/>
    </location>
</feature>
<keyword evidence="1" id="KW-1133">Transmembrane helix</keyword>
<evidence type="ECO:0008006" key="4">
    <source>
        <dbReference type="Google" id="ProtNLM"/>
    </source>
</evidence>
<comment type="caution">
    <text evidence="2">The sequence shown here is derived from an EMBL/GenBank/DDBJ whole genome shotgun (WGS) entry which is preliminary data.</text>
</comment>
<dbReference type="Proteomes" id="UP000309667">
    <property type="component" value="Unassembled WGS sequence"/>
</dbReference>
<sequence length="143" mass="16085">MIEQTLVTYAPLIAHFGAIGLSFLLFLIIDLRTKPMSGWAKVVLNLALAYAVLVGFAFVTNAYLDWRVYAFDLNGDGMFTDDEATAEHVWLMREWISDAGRNLAPFFAVVIAPIIVLIAYVLTLIRRATTKIFKAATARRWSR</sequence>
<name>A0ABY2QYZ4_9HYPH</name>
<keyword evidence="1" id="KW-0812">Transmembrane</keyword>
<protein>
    <recommendedName>
        <fullName evidence="4">DUF2784 domain-containing protein</fullName>
    </recommendedName>
</protein>
<keyword evidence="3" id="KW-1185">Reference proteome</keyword>
<gene>
    <name evidence="2" type="ORF">E9677_01555</name>
</gene>
<dbReference type="EMBL" id="STGT01000001">
    <property type="protein sequence ID" value="THV16717.1"/>
    <property type="molecule type" value="Genomic_DNA"/>
</dbReference>
<evidence type="ECO:0000256" key="1">
    <source>
        <dbReference type="SAM" id="Phobius"/>
    </source>
</evidence>
<dbReference type="RefSeq" id="WP_136556341.1">
    <property type="nucleotide sequence ID" value="NZ_STGT01000001.1"/>
</dbReference>
<organism evidence="2 3">
    <name type="scientific">Rhizobium rhizophilum</name>
    <dbReference type="NCBI Taxonomy" id="1850373"/>
    <lineage>
        <taxon>Bacteria</taxon>
        <taxon>Pseudomonadati</taxon>
        <taxon>Pseudomonadota</taxon>
        <taxon>Alphaproteobacteria</taxon>
        <taxon>Hyphomicrobiales</taxon>
        <taxon>Rhizobiaceae</taxon>
        <taxon>Rhizobium/Agrobacterium group</taxon>
        <taxon>Rhizobium</taxon>
    </lineage>
</organism>